<protein>
    <submittedName>
        <fullName evidence="1">15064_t:CDS:1</fullName>
    </submittedName>
</protein>
<keyword evidence="2" id="KW-1185">Reference proteome</keyword>
<sequence length="109" mass="12026">GLRPKSHLGHETKKICPIALSLCDVDNPLSRKTRKRSNTAEIDWHGISQDLGTNALISVNEHAGLIFYGKFPKILLCLSNPGFTYSALQTPSFVVKSGQTVALEIFWCN</sequence>
<dbReference type="Proteomes" id="UP000789901">
    <property type="component" value="Unassembled WGS sequence"/>
</dbReference>
<gene>
    <name evidence="1" type="ORF">GMARGA_LOCUS8591</name>
</gene>
<dbReference type="EMBL" id="CAJVQB010004451">
    <property type="protein sequence ID" value="CAG8636079.1"/>
    <property type="molecule type" value="Genomic_DNA"/>
</dbReference>
<evidence type="ECO:0000313" key="1">
    <source>
        <dbReference type="EMBL" id="CAG8636079.1"/>
    </source>
</evidence>
<name>A0ABN7UMW7_GIGMA</name>
<organism evidence="1 2">
    <name type="scientific">Gigaspora margarita</name>
    <dbReference type="NCBI Taxonomy" id="4874"/>
    <lineage>
        <taxon>Eukaryota</taxon>
        <taxon>Fungi</taxon>
        <taxon>Fungi incertae sedis</taxon>
        <taxon>Mucoromycota</taxon>
        <taxon>Glomeromycotina</taxon>
        <taxon>Glomeromycetes</taxon>
        <taxon>Diversisporales</taxon>
        <taxon>Gigasporaceae</taxon>
        <taxon>Gigaspora</taxon>
    </lineage>
</organism>
<reference evidence="1 2" key="1">
    <citation type="submission" date="2021-06" db="EMBL/GenBank/DDBJ databases">
        <authorList>
            <person name="Kallberg Y."/>
            <person name="Tangrot J."/>
            <person name="Rosling A."/>
        </authorList>
    </citation>
    <scope>NUCLEOTIDE SEQUENCE [LARGE SCALE GENOMIC DNA]</scope>
    <source>
        <strain evidence="1 2">120-4 pot B 10/14</strain>
    </source>
</reference>
<feature type="non-terminal residue" evidence="1">
    <location>
        <position position="1"/>
    </location>
</feature>
<comment type="caution">
    <text evidence="1">The sequence shown here is derived from an EMBL/GenBank/DDBJ whole genome shotgun (WGS) entry which is preliminary data.</text>
</comment>
<evidence type="ECO:0000313" key="2">
    <source>
        <dbReference type="Proteomes" id="UP000789901"/>
    </source>
</evidence>
<proteinExistence type="predicted"/>
<accession>A0ABN7UMW7</accession>